<dbReference type="RefSeq" id="WP_269033950.1">
    <property type="nucleotide sequence ID" value="NZ_CP114040.1"/>
</dbReference>
<accession>A0ABY7GX75</accession>
<evidence type="ECO:0000313" key="2">
    <source>
        <dbReference type="Proteomes" id="UP001164459"/>
    </source>
</evidence>
<reference evidence="1" key="1">
    <citation type="submission" date="2022-11" db="EMBL/GenBank/DDBJ databases">
        <title>Minimal conservation of predation-associated metabolite biosynthetic gene clusters underscores biosynthetic potential of Myxococcota including descriptions for ten novel species: Archangium lansinium sp. nov., Myxococcus landrumus sp. nov., Nannocystis bai.</title>
        <authorList>
            <person name="Ahearne A."/>
            <person name="Stevens C."/>
            <person name="Dowd S."/>
        </authorList>
    </citation>
    <scope>NUCLEOTIDE SEQUENCE</scope>
    <source>
        <strain evidence="1">Fl3</strain>
    </source>
</reference>
<evidence type="ECO:0000313" key="1">
    <source>
        <dbReference type="EMBL" id="WAS91588.1"/>
    </source>
</evidence>
<evidence type="ECO:0008006" key="3">
    <source>
        <dbReference type="Google" id="ProtNLM"/>
    </source>
</evidence>
<sequence length="1044" mass="114603">MATVAQLAAAEFQEIGYLFLIEGWPVAFTNRIELVGSGPGSWIGDEVNVGKGRTVALGLEVDGTVKMEIGLVDSGMVLDTNRSFTVVDREGHIIRYFEDEPGVRLIDRLEPRDTPAPSSLLDEGGNGVELHGRWVSGESIGPNGQRRQYQVIPDPLPGYDHAAVNSTAEDHLAPVLVRQEARHHEGLPCALYLIRRDPVTGEWPGWKEQFESGRSLIFWGVVRNPPTVQGYAWRFDVEGPQSWLRKTLNTTRPTTWAEATPLLELQPKENLIAASFHYMYANSTRLDGAFSAYHEVLDALTPTGLTQNELAAQINDRLQALAAAAGPDITFNTHIPASVGFTADEVTIQIQANNGENIVVDNPAYGAIMRLRMHSSVWLYLGYDLSEAGQGKPAMSPLESENEIEAFAGNKFETWTSSTPDPTTGTWWTAHFDTLPMSQVWFTSPHTVDGDGVQRVYRPYYEDTLGVGVLQQGFGTMLDVGYGNGEQPYFPGQLALPPPTKTLPSGDVDTAGFVLVKGVRKTSTDGDEEEVYALGRAGWVNDDGMIAATDLDRALMWIEDWLPQEQWGAPPFKGPWAIKKVEFTPIVLLGYNFKGIPDQAHNILARLLLSTGSAYWTGDVVTTGLNTHDDAEGPADDREMADLGLGIPQSMVDLLSFKVAAQSLPNNVAGPLNQTRLAFLGPFDALELIEQICKPRGWAMSLKDGKYGLFNRFATLDLDDVEVHLGPSDIAAGPNDAPPSETVAFDRMLPIDLVEVTYGGNQLLQETGDKVVRVKAKDSRSTQRRGNAKLEIDGRTLLADGSWQKEFEKFWSLDGARFYAEPWTVVRVPVKGHKAGAIWPGTIVSYSSPWPATRSGAYGMSQRVGRVISVERDLMTLGATIEILVQAGDPTTKRRFSPLARLIDGHTTVEARHDAENRRITCYADAWGRGSETPDVGGFIKPDWATGTEAKAHVFSSWDGVSWELTATFTVESVDPDANAIIYAKGSLEVHDQYGIWDRRYGIITLAKYDDQEASSWARQVFGVLCDSDLKFGAGDTPGFPWVV</sequence>
<name>A0ABY7GX75_9BACT</name>
<dbReference type="Proteomes" id="UP001164459">
    <property type="component" value="Chromosome"/>
</dbReference>
<organism evidence="1 2">
    <name type="scientific">Nannocystis punicea</name>
    <dbReference type="NCBI Taxonomy" id="2995304"/>
    <lineage>
        <taxon>Bacteria</taxon>
        <taxon>Pseudomonadati</taxon>
        <taxon>Myxococcota</taxon>
        <taxon>Polyangia</taxon>
        <taxon>Nannocystales</taxon>
        <taxon>Nannocystaceae</taxon>
        <taxon>Nannocystis</taxon>
    </lineage>
</organism>
<proteinExistence type="predicted"/>
<dbReference type="EMBL" id="CP114040">
    <property type="protein sequence ID" value="WAS91588.1"/>
    <property type="molecule type" value="Genomic_DNA"/>
</dbReference>
<gene>
    <name evidence="1" type="ORF">O0S08_35860</name>
</gene>
<keyword evidence="2" id="KW-1185">Reference proteome</keyword>
<protein>
    <recommendedName>
        <fullName evidence="3">Phage tail protein</fullName>
    </recommendedName>
</protein>